<dbReference type="GO" id="GO:0055085">
    <property type="term" value="P:transmembrane transport"/>
    <property type="evidence" value="ECO:0007669"/>
    <property type="project" value="TreeGrafter"/>
</dbReference>
<dbReference type="PANTHER" id="PTHR21716">
    <property type="entry name" value="TRANSMEMBRANE PROTEIN"/>
    <property type="match status" value="1"/>
</dbReference>
<feature type="transmembrane region" description="Helical" evidence="7">
    <location>
        <begin position="265"/>
        <end position="292"/>
    </location>
</feature>
<evidence type="ECO:0000256" key="5">
    <source>
        <dbReference type="ARBA" id="ARBA00023136"/>
    </source>
</evidence>
<dbReference type="EMBL" id="BMMF01000010">
    <property type="protein sequence ID" value="GGK42995.1"/>
    <property type="molecule type" value="Genomic_DNA"/>
</dbReference>
<feature type="transmembrane region" description="Helical" evidence="7">
    <location>
        <begin position="201"/>
        <end position="224"/>
    </location>
</feature>
<organism evidence="8 9">
    <name type="scientific">Salinarimonas ramus</name>
    <dbReference type="NCBI Taxonomy" id="690164"/>
    <lineage>
        <taxon>Bacteria</taxon>
        <taxon>Pseudomonadati</taxon>
        <taxon>Pseudomonadota</taxon>
        <taxon>Alphaproteobacteria</taxon>
        <taxon>Hyphomicrobiales</taxon>
        <taxon>Salinarimonadaceae</taxon>
        <taxon>Salinarimonas</taxon>
    </lineage>
</organism>
<dbReference type="Proteomes" id="UP000600449">
    <property type="component" value="Unassembled WGS sequence"/>
</dbReference>
<keyword evidence="3 7" id="KW-0812">Transmembrane</keyword>
<feature type="region of interest" description="Disordered" evidence="6">
    <location>
        <begin position="141"/>
        <end position="168"/>
    </location>
</feature>
<comment type="similarity">
    <text evidence="2">Belongs to the autoinducer-2 exporter (AI-2E) (TC 2.A.86) family.</text>
</comment>
<evidence type="ECO:0000256" key="4">
    <source>
        <dbReference type="ARBA" id="ARBA00022989"/>
    </source>
</evidence>
<accession>A0A917V619</accession>
<dbReference type="GO" id="GO:0016020">
    <property type="term" value="C:membrane"/>
    <property type="evidence" value="ECO:0007669"/>
    <property type="project" value="UniProtKB-SubCell"/>
</dbReference>
<feature type="transmembrane region" description="Helical" evidence="7">
    <location>
        <begin position="60"/>
        <end position="83"/>
    </location>
</feature>
<evidence type="ECO:0000256" key="7">
    <source>
        <dbReference type="SAM" id="Phobius"/>
    </source>
</evidence>
<evidence type="ECO:0000256" key="2">
    <source>
        <dbReference type="ARBA" id="ARBA00009773"/>
    </source>
</evidence>
<gene>
    <name evidence="8" type="ORF">GCM10011322_32620</name>
</gene>
<protein>
    <recommendedName>
        <fullName evidence="10">PurR-regulated permease PerM</fullName>
    </recommendedName>
</protein>
<evidence type="ECO:0000313" key="8">
    <source>
        <dbReference type="EMBL" id="GGK42995.1"/>
    </source>
</evidence>
<evidence type="ECO:0000256" key="3">
    <source>
        <dbReference type="ARBA" id="ARBA00022692"/>
    </source>
</evidence>
<keyword evidence="4 7" id="KW-1133">Transmembrane helix</keyword>
<dbReference type="PANTHER" id="PTHR21716:SF64">
    <property type="entry name" value="AI-2 TRANSPORT PROTEIN TQSA"/>
    <property type="match status" value="1"/>
</dbReference>
<keyword evidence="9" id="KW-1185">Reference proteome</keyword>
<comment type="subcellular location">
    <subcellularLocation>
        <location evidence="1">Membrane</location>
        <topology evidence="1">Multi-pass membrane protein</topology>
    </subcellularLocation>
</comment>
<evidence type="ECO:0000313" key="9">
    <source>
        <dbReference type="Proteomes" id="UP000600449"/>
    </source>
</evidence>
<evidence type="ECO:0008006" key="10">
    <source>
        <dbReference type="Google" id="ProtNLM"/>
    </source>
</evidence>
<sequence>MPQARPHDRPQARHETRAGAVLAGATERLRAAARLRVTAWLVGILAALAIAFTLRETQMVTMPLAFAFFLAIAVWPVSAAVSARTPRRLRWLGPAAGLLVILVVLGAFAAGIWAAAGQVAERLPAYADEAGEWWQTVTGEGAGAGQERSTSEAAAASAASQAGSSDDARSDVAVESALAGRLGGGTADNLLDRVASYADTILSSVASVAAGLVAILFFTLLMLIEAPTWKGKLHSLAHDGHERGWARSVDAIAQRFRWYLVMRTILGAITGTLYGLWTWAFGLEFALVWGLLGFLLNYVPTIGSLVAGTLPVAFALFTQDIGTAAIIAAGLLVIEQVMGNFVDPRLQGRELSLSPLVVLFSVLAWGWIWGIPGALLAVPLTVLITVVFAHVSGLRRIALVLSDEPDYRKLEEKTKPR</sequence>
<dbReference type="RefSeq" id="WP_188914321.1">
    <property type="nucleotide sequence ID" value="NZ_BMMF01000010.1"/>
</dbReference>
<name>A0A917V619_9HYPH</name>
<feature type="transmembrane region" description="Helical" evidence="7">
    <location>
        <begin position="362"/>
        <end position="389"/>
    </location>
</feature>
<feature type="transmembrane region" description="Helical" evidence="7">
    <location>
        <begin position="95"/>
        <end position="116"/>
    </location>
</feature>
<dbReference type="AlphaFoldDB" id="A0A917V619"/>
<dbReference type="InterPro" id="IPR002549">
    <property type="entry name" value="AI-2E-like"/>
</dbReference>
<reference evidence="8 9" key="1">
    <citation type="journal article" date="2014" name="Int. J. Syst. Evol. Microbiol.">
        <title>Complete genome sequence of Corynebacterium casei LMG S-19264T (=DSM 44701T), isolated from a smear-ripened cheese.</title>
        <authorList>
            <consortium name="US DOE Joint Genome Institute (JGI-PGF)"/>
            <person name="Walter F."/>
            <person name="Albersmeier A."/>
            <person name="Kalinowski J."/>
            <person name="Ruckert C."/>
        </authorList>
    </citation>
    <scope>NUCLEOTIDE SEQUENCE [LARGE SCALE GENOMIC DNA]</scope>
    <source>
        <strain evidence="8 9">CGMCC 1.9161</strain>
    </source>
</reference>
<evidence type="ECO:0000256" key="1">
    <source>
        <dbReference type="ARBA" id="ARBA00004141"/>
    </source>
</evidence>
<comment type="caution">
    <text evidence="8">The sequence shown here is derived from an EMBL/GenBank/DDBJ whole genome shotgun (WGS) entry which is preliminary data.</text>
</comment>
<proteinExistence type="inferred from homology"/>
<keyword evidence="5 7" id="KW-0472">Membrane</keyword>
<evidence type="ECO:0000256" key="6">
    <source>
        <dbReference type="SAM" id="MobiDB-lite"/>
    </source>
</evidence>
<dbReference type="Pfam" id="PF01594">
    <property type="entry name" value="AI-2E_transport"/>
    <property type="match status" value="1"/>
</dbReference>
<feature type="compositionally biased region" description="Low complexity" evidence="6">
    <location>
        <begin position="151"/>
        <end position="165"/>
    </location>
</feature>
<feature type="transmembrane region" description="Helical" evidence="7">
    <location>
        <begin position="37"/>
        <end position="54"/>
    </location>
</feature>